<gene>
    <name evidence="1" type="ORF">CEP54_005848</name>
</gene>
<organism evidence="1 2">
    <name type="scientific">Fusarium duplospermum</name>
    <dbReference type="NCBI Taxonomy" id="1325734"/>
    <lineage>
        <taxon>Eukaryota</taxon>
        <taxon>Fungi</taxon>
        <taxon>Dikarya</taxon>
        <taxon>Ascomycota</taxon>
        <taxon>Pezizomycotina</taxon>
        <taxon>Sordariomycetes</taxon>
        <taxon>Hypocreomycetidae</taxon>
        <taxon>Hypocreales</taxon>
        <taxon>Nectriaceae</taxon>
        <taxon>Fusarium</taxon>
        <taxon>Fusarium solani species complex</taxon>
    </lineage>
</organism>
<protein>
    <submittedName>
        <fullName evidence="1">Uncharacterized protein</fullName>
    </submittedName>
</protein>
<reference evidence="1 2" key="1">
    <citation type="submission" date="2017-06" db="EMBL/GenBank/DDBJ databases">
        <title>Comparative genomic analysis of Ambrosia Fusariam Clade fungi.</title>
        <authorList>
            <person name="Stajich J.E."/>
            <person name="Carrillo J."/>
            <person name="Kijimoto T."/>
            <person name="Eskalen A."/>
            <person name="O'Donnell K."/>
            <person name="Kasson M."/>
        </authorList>
    </citation>
    <scope>NUCLEOTIDE SEQUENCE [LARGE SCALE GENOMIC DNA]</scope>
    <source>
        <strain evidence="1 2">NRRL62584</strain>
    </source>
</reference>
<evidence type="ECO:0000313" key="2">
    <source>
        <dbReference type="Proteomes" id="UP000288168"/>
    </source>
</evidence>
<evidence type="ECO:0000313" key="1">
    <source>
        <dbReference type="EMBL" id="RSL62218.1"/>
    </source>
</evidence>
<keyword evidence="2" id="KW-1185">Reference proteome</keyword>
<sequence>MGRLPLVAVTSSLSVIVYQLNMFSGDLAYIRPLKMPKRRTIITVEMTDFSDKQRKREEGCKTVQDNDQNISASRVIRQDQRSDVVSCC</sequence>
<dbReference type="Proteomes" id="UP000288168">
    <property type="component" value="Unassembled WGS sequence"/>
</dbReference>
<name>A0A428QAF7_9HYPO</name>
<proteinExistence type="predicted"/>
<accession>A0A428QAF7</accession>
<dbReference type="AlphaFoldDB" id="A0A428QAF7"/>
<dbReference type="EMBL" id="NKCI01000046">
    <property type="protein sequence ID" value="RSL62218.1"/>
    <property type="molecule type" value="Genomic_DNA"/>
</dbReference>
<comment type="caution">
    <text evidence="1">The sequence shown here is derived from an EMBL/GenBank/DDBJ whole genome shotgun (WGS) entry which is preliminary data.</text>
</comment>